<evidence type="ECO:0000313" key="1">
    <source>
        <dbReference type="EMBL" id="PSR76414.1"/>
    </source>
</evidence>
<accession>A0A2R6NTN2</accession>
<keyword evidence="2" id="KW-1185">Reference proteome</keyword>
<dbReference type="Proteomes" id="UP000186601">
    <property type="component" value="Unassembled WGS sequence"/>
</dbReference>
<dbReference type="EMBL" id="MLYV02000846">
    <property type="protein sequence ID" value="PSR76414.1"/>
    <property type="molecule type" value="Genomic_DNA"/>
</dbReference>
<sequence length="62" mass="6556">MEPFQHSPDTALQVSENLKIHTNYAGGMRCFSSSDVTEGSQLGSTGTRCCPAQSVGELAPIL</sequence>
<protein>
    <submittedName>
        <fullName evidence="1">Uncharacterized protein</fullName>
    </submittedName>
</protein>
<gene>
    <name evidence="1" type="ORF">PHLCEN_2v8449</name>
</gene>
<name>A0A2R6NTN2_9APHY</name>
<reference evidence="1 2" key="1">
    <citation type="submission" date="2018-02" db="EMBL/GenBank/DDBJ databases">
        <title>Genome sequence of the basidiomycete white-rot fungus Phlebia centrifuga.</title>
        <authorList>
            <person name="Granchi Z."/>
            <person name="Peng M."/>
            <person name="de Vries R.P."/>
            <person name="Hilden K."/>
            <person name="Makela M.R."/>
            <person name="Grigoriev I."/>
            <person name="Riley R."/>
        </authorList>
    </citation>
    <scope>NUCLEOTIDE SEQUENCE [LARGE SCALE GENOMIC DNA]</scope>
    <source>
        <strain evidence="1 2">FBCC195</strain>
    </source>
</reference>
<organism evidence="1 2">
    <name type="scientific">Hermanssonia centrifuga</name>
    <dbReference type="NCBI Taxonomy" id="98765"/>
    <lineage>
        <taxon>Eukaryota</taxon>
        <taxon>Fungi</taxon>
        <taxon>Dikarya</taxon>
        <taxon>Basidiomycota</taxon>
        <taxon>Agaricomycotina</taxon>
        <taxon>Agaricomycetes</taxon>
        <taxon>Polyporales</taxon>
        <taxon>Meruliaceae</taxon>
        <taxon>Hermanssonia</taxon>
    </lineage>
</organism>
<comment type="caution">
    <text evidence="1">The sequence shown here is derived from an EMBL/GenBank/DDBJ whole genome shotgun (WGS) entry which is preliminary data.</text>
</comment>
<evidence type="ECO:0000313" key="2">
    <source>
        <dbReference type="Proteomes" id="UP000186601"/>
    </source>
</evidence>
<proteinExistence type="predicted"/>
<dbReference type="AlphaFoldDB" id="A0A2R6NTN2"/>